<dbReference type="Proteomes" id="UP000502706">
    <property type="component" value="Chromosome"/>
</dbReference>
<feature type="chain" id="PRO_5026143159" evidence="2">
    <location>
        <begin position="24"/>
        <end position="144"/>
    </location>
</feature>
<sequence length="144" mass="14359">MKKLMLVAAMLAMVLVVAAPSFAQVEIEAGDNSQVAANDCEQVLDQAAYQINVPEANISGDGNSVDQPDGNDAGAEQVQYCVNLLQGGFNEIDEDDEEVADEDEGAAAAAAAAASSGGGASAGASASAGGDHGGMLPRRVASAF</sequence>
<dbReference type="EMBL" id="CP045121">
    <property type="protein sequence ID" value="QIN79242.1"/>
    <property type="molecule type" value="Genomic_DNA"/>
</dbReference>
<evidence type="ECO:0000256" key="2">
    <source>
        <dbReference type="SAM" id="SignalP"/>
    </source>
</evidence>
<name>A0A6G8PYD6_9ACTN</name>
<reference evidence="3 4" key="1">
    <citation type="submission" date="2019-10" db="EMBL/GenBank/DDBJ databases">
        <title>Rubrobacter sp nov SCSIO 52915 isolated from a deep-sea sediment in the South China Sea.</title>
        <authorList>
            <person name="Chen R.W."/>
        </authorList>
    </citation>
    <scope>NUCLEOTIDE SEQUENCE [LARGE SCALE GENOMIC DNA]</scope>
    <source>
        <strain evidence="3 4">SCSIO 52915</strain>
    </source>
</reference>
<feature type="region of interest" description="Disordered" evidence="1">
    <location>
        <begin position="94"/>
        <end position="144"/>
    </location>
</feature>
<accession>A0A6G8PYD6</accession>
<protein>
    <submittedName>
        <fullName evidence="3">Uncharacterized protein</fullName>
    </submittedName>
</protein>
<feature type="signal peptide" evidence="2">
    <location>
        <begin position="1"/>
        <end position="23"/>
    </location>
</feature>
<keyword evidence="4" id="KW-1185">Reference proteome</keyword>
<evidence type="ECO:0000313" key="3">
    <source>
        <dbReference type="EMBL" id="QIN79242.1"/>
    </source>
</evidence>
<keyword evidence="2" id="KW-0732">Signal</keyword>
<organism evidence="3 4">
    <name type="scientific">Rubrobacter marinus</name>
    <dbReference type="NCBI Taxonomy" id="2653852"/>
    <lineage>
        <taxon>Bacteria</taxon>
        <taxon>Bacillati</taxon>
        <taxon>Actinomycetota</taxon>
        <taxon>Rubrobacteria</taxon>
        <taxon>Rubrobacterales</taxon>
        <taxon>Rubrobacteraceae</taxon>
        <taxon>Rubrobacter</taxon>
    </lineage>
</organism>
<dbReference type="AlphaFoldDB" id="A0A6G8PYD6"/>
<gene>
    <name evidence="3" type="ORF">GBA65_12755</name>
</gene>
<dbReference type="KEGG" id="rmar:GBA65_12755"/>
<dbReference type="RefSeq" id="WP_166396903.1">
    <property type="nucleotide sequence ID" value="NZ_CP045121.1"/>
</dbReference>
<feature type="compositionally biased region" description="Acidic residues" evidence="1">
    <location>
        <begin position="94"/>
        <end position="105"/>
    </location>
</feature>
<evidence type="ECO:0000313" key="4">
    <source>
        <dbReference type="Proteomes" id="UP000502706"/>
    </source>
</evidence>
<evidence type="ECO:0000256" key="1">
    <source>
        <dbReference type="SAM" id="MobiDB-lite"/>
    </source>
</evidence>
<feature type="compositionally biased region" description="Low complexity" evidence="1">
    <location>
        <begin position="106"/>
        <end position="115"/>
    </location>
</feature>
<proteinExistence type="predicted"/>